<dbReference type="SUPFAM" id="SSF56024">
    <property type="entry name" value="Phospholipase D/nuclease"/>
    <property type="match status" value="1"/>
</dbReference>
<evidence type="ECO:0000256" key="2">
    <source>
        <dbReference type="ARBA" id="ARBA00012027"/>
    </source>
</evidence>
<reference evidence="9" key="1">
    <citation type="submission" date="2021-01" db="UniProtKB">
        <authorList>
            <consortium name="EnsemblPlants"/>
        </authorList>
    </citation>
    <scope>IDENTIFICATION</scope>
</reference>
<dbReference type="GO" id="GO:0005886">
    <property type="term" value="C:plasma membrane"/>
    <property type="evidence" value="ECO:0007669"/>
    <property type="project" value="TreeGrafter"/>
</dbReference>
<evidence type="ECO:0000256" key="5">
    <source>
        <dbReference type="ARBA" id="ARBA00022963"/>
    </source>
</evidence>
<dbReference type="OMA" id="KANTMIY"/>
<keyword evidence="10" id="KW-1185">Reference proteome</keyword>
<evidence type="ECO:0000313" key="10">
    <source>
        <dbReference type="Proteomes" id="UP000594263"/>
    </source>
</evidence>
<dbReference type="Gramene" id="Kaladp0055s0445.1.v1.1">
    <property type="protein sequence ID" value="Kaladp0055s0445.1.v1.1"/>
    <property type="gene ID" value="Kaladp0055s0445.v1.1"/>
</dbReference>
<evidence type="ECO:0000256" key="1">
    <source>
        <dbReference type="ARBA" id="ARBA00000798"/>
    </source>
</evidence>
<evidence type="ECO:0000256" key="7">
    <source>
        <dbReference type="SAM" id="MobiDB-lite"/>
    </source>
</evidence>
<dbReference type="PROSITE" id="PS50035">
    <property type="entry name" value="PLD"/>
    <property type="match status" value="1"/>
</dbReference>
<dbReference type="PANTHER" id="PTHR18896:SF133">
    <property type="entry name" value="PHOSPHOLIPASE D ZETA 2"/>
    <property type="match status" value="1"/>
</dbReference>
<keyword evidence="5" id="KW-0442">Lipid degradation</keyword>
<dbReference type="FunFam" id="3.30.870.10:FF:000011">
    <property type="entry name" value="Phospholipase"/>
    <property type="match status" value="1"/>
</dbReference>
<evidence type="ECO:0000256" key="3">
    <source>
        <dbReference type="ARBA" id="ARBA00022737"/>
    </source>
</evidence>
<feature type="region of interest" description="Disordered" evidence="7">
    <location>
        <begin position="20"/>
        <end position="43"/>
    </location>
</feature>
<sequence>MPHHHMVLPHYMERSKEMDIEDKNKEQDSRANCLPNSFESHTTSEDIPLLLPQEVGEMNPRLDEKTTFADMTPSPRDLSEMHFGLLDESDAQTMGDPWATDEEGNHASFEHDDGQVGPRLSCRCQIIRSVSQWSAGTSQTEDSIHTAYCSFIENAEHFIYIENQFFVSGLAGDQVIQNRVLDSIYKRILRAHREKKLFRVIVVVPLLPGFQGGLEDGGAATVRALTHWQYRTISRGRPSILYNLNRLLGPKTEDYISFYGLRNYGRLHEDGPVVTSQVYVHSKVMIIDDRTTFIGSSNINDRSLLGSRDSEIGVIIEDKEFLESSMNGEPWTAGKFAHSLRISLWAEHLGLNAGQARQIHDPIADATYKDLWLATAKANTMIYHEVFACIPNDEIHSRAALRQVRSQWKEKHGHNTIDLGVAPRKLVDEEMAESEEVIITATDDDDPMEMLKAVRGFLVCFPLEFMRDEDLRPMFNEGEFYASPQVFL</sequence>
<dbReference type="GO" id="GO:0009395">
    <property type="term" value="P:phospholipid catabolic process"/>
    <property type="evidence" value="ECO:0007669"/>
    <property type="project" value="TreeGrafter"/>
</dbReference>
<proteinExistence type="predicted"/>
<name>A0A7N0ZYU0_KALFE</name>
<comment type="catalytic activity">
    <reaction evidence="1">
        <text>a 1,2-diacyl-sn-glycero-3-phosphocholine + H2O = a 1,2-diacyl-sn-glycero-3-phosphate + choline + H(+)</text>
        <dbReference type="Rhea" id="RHEA:14445"/>
        <dbReference type="ChEBI" id="CHEBI:15354"/>
        <dbReference type="ChEBI" id="CHEBI:15377"/>
        <dbReference type="ChEBI" id="CHEBI:15378"/>
        <dbReference type="ChEBI" id="CHEBI:57643"/>
        <dbReference type="ChEBI" id="CHEBI:58608"/>
        <dbReference type="EC" id="3.1.4.4"/>
    </reaction>
</comment>
<keyword evidence="4" id="KW-0378">Hydrolase</keyword>
<feature type="compositionally biased region" description="Basic and acidic residues" evidence="7">
    <location>
        <begin position="20"/>
        <end position="29"/>
    </location>
</feature>
<dbReference type="Pfam" id="PF13091">
    <property type="entry name" value="PLDc_2"/>
    <property type="match status" value="1"/>
</dbReference>
<evidence type="ECO:0000313" key="9">
    <source>
        <dbReference type="EnsemblPlants" id="Kaladp0055s0445.1.v1.1"/>
    </source>
</evidence>
<evidence type="ECO:0000259" key="8">
    <source>
        <dbReference type="PROSITE" id="PS50035"/>
    </source>
</evidence>
<dbReference type="AlphaFoldDB" id="A0A7N0ZYU0"/>
<accession>A0A7N0ZYU0</accession>
<dbReference type="InterPro" id="IPR015679">
    <property type="entry name" value="PLipase_D_fam"/>
</dbReference>
<dbReference type="InterPro" id="IPR025202">
    <property type="entry name" value="PLD-like_dom"/>
</dbReference>
<dbReference type="GO" id="GO:0004630">
    <property type="term" value="F:phospholipase D activity"/>
    <property type="evidence" value="ECO:0007669"/>
    <property type="project" value="UniProtKB-EC"/>
</dbReference>
<protein>
    <recommendedName>
        <fullName evidence="2">phospholipase D</fullName>
        <ecNumber evidence="2">3.1.4.4</ecNumber>
    </recommendedName>
</protein>
<dbReference type="Proteomes" id="UP000594263">
    <property type="component" value="Unplaced"/>
</dbReference>
<dbReference type="SMART" id="SM00155">
    <property type="entry name" value="PLDc"/>
    <property type="match status" value="1"/>
</dbReference>
<dbReference type="EnsemblPlants" id="Kaladp0055s0445.1.v1.1">
    <property type="protein sequence ID" value="Kaladp0055s0445.1.v1.1"/>
    <property type="gene ID" value="Kaladp0055s0445.v1.1"/>
</dbReference>
<dbReference type="InterPro" id="IPR001736">
    <property type="entry name" value="PLipase_D/transphosphatidylase"/>
</dbReference>
<evidence type="ECO:0000256" key="6">
    <source>
        <dbReference type="ARBA" id="ARBA00023098"/>
    </source>
</evidence>
<dbReference type="Gene3D" id="3.30.870.10">
    <property type="entry name" value="Endonuclease Chain A"/>
    <property type="match status" value="1"/>
</dbReference>
<evidence type="ECO:0000256" key="4">
    <source>
        <dbReference type="ARBA" id="ARBA00022801"/>
    </source>
</evidence>
<feature type="domain" description="PLD phosphodiesterase" evidence="8">
    <location>
        <begin position="276"/>
        <end position="303"/>
    </location>
</feature>
<keyword evidence="6" id="KW-0443">Lipid metabolism</keyword>
<dbReference type="EC" id="3.1.4.4" evidence="2"/>
<dbReference type="CDD" id="cd09141">
    <property type="entry name" value="PLDc_vPLD1_2_yPLD_like_2"/>
    <property type="match status" value="1"/>
</dbReference>
<keyword evidence="3" id="KW-0677">Repeat</keyword>
<organism evidence="9 10">
    <name type="scientific">Kalanchoe fedtschenkoi</name>
    <name type="common">Lavender scallops</name>
    <name type="synonym">South American air plant</name>
    <dbReference type="NCBI Taxonomy" id="63787"/>
    <lineage>
        <taxon>Eukaryota</taxon>
        <taxon>Viridiplantae</taxon>
        <taxon>Streptophyta</taxon>
        <taxon>Embryophyta</taxon>
        <taxon>Tracheophyta</taxon>
        <taxon>Spermatophyta</taxon>
        <taxon>Magnoliopsida</taxon>
        <taxon>eudicotyledons</taxon>
        <taxon>Gunneridae</taxon>
        <taxon>Pentapetalae</taxon>
        <taxon>Saxifragales</taxon>
        <taxon>Crassulaceae</taxon>
        <taxon>Kalanchoe</taxon>
    </lineage>
</organism>
<dbReference type="PANTHER" id="PTHR18896">
    <property type="entry name" value="PHOSPHOLIPASE D"/>
    <property type="match status" value="1"/>
</dbReference>